<evidence type="ECO:0000256" key="1">
    <source>
        <dbReference type="ARBA" id="ARBA00006594"/>
    </source>
</evidence>
<evidence type="ECO:0000256" key="2">
    <source>
        <dbReference type="ARBA" id="ARBA00011900"/>
    </source>
</evidence>
<dbReference type="OrthoDB" id="9806213at2"/>
<dbReference type="InterPro" id="IPR050953">
    <property type="entry name" value="N4_N6_ade-DNA_methylase"/>
</dbReference>
<evidence type="ECO:0000256" key="5">
    <source>
        <dbReference type="ARBA" id="ARBA00047942"/>
    </source>
</evidence>
<proteinExistence type="inferred from homology"/>
<dbReference type="InterPro" id="IPR003356">
    <property type="entry name" value="DNA_methylase_A-5"/>
</dbReference>
<dbReference type="AlphaFoldDB" id="A0A1Q8ZRR3"/>
<dbReference type="PANTHER" id="PTHR33841">
    <property type="entry name" value="DNA METHYLTRANSFERASE YEEA-RELATED"/>
    <property type="match status" value="1"/>
</dbReference>
<name>A0A1Q8ZRR3_9HYPH</name>
<dbReference type="SUPFAM" id="SSF53335">
    <property type="entry name" value="S-adenosyl-L-methionine-dependent methyltransferases"/>
    <property type="match status" value="1"/>
</dbReference>
<dbReference type="Pfam" id="PF02384">
    <property type="entry name" value="N6_Mtase"/>
    <property type="match status" value="1"/>
</dbReference>
<dbReference type="PRINTS" id="PR00507">
    <property type="entry name" value="N12N6MTFRASE"/>
</dbReference>
<comment type="caution">
    <text evidence="7">The sequence shown here is derived from an EMBL/GenBank/DDBJ whole genome shotgun (WGS) entry which is preliminary data.</text>
</comment>
<dbReference type="GO" id="GO:0003677">
    <property type="term" value="F:DNA binding"/>
    <property type="evidence" value="ECO:0007669"/>
    <property type="project" value="InterPro"/>
</dbReference>
<accession>A0A1Q8ZRR3</accession>
<dbReference type="GO" id="GO:0008170">
    <property type="term" value="F:N-methyltransferase activity"/>
    <property type="evidence" value="ECO:0007669"/>
    <property type="project" value="InterPro"/>
</dbReference>
<reference evidence="7 8" key="1">
    <citation type="submission" date="2016-09" db="EMBL/GenBank/DDBJ databases">
        <title>Rhizobium oryziradicis sp. nov., isolated from the root of rice.</title>
        <authorList>
            <person name="Zhao J."/>
            <person name="Zhang X."/>
        </authorList>
    </citation>
    <scope>NUCLEOTIDE SEQUENCE [LARGE SCALE GENOMIC DNA]</scope>
    <source>
        <strain evidence="7 8">N19</strain>
    </source>
</reference>
<dbReference type="PANTHER" id="PTHR33841:SF1">
    <property type="entry name" value="DNA METHYLTRANSFERASE A"/>
    <property type="match status" value="1"/>
</dbReference>
<dbReference type="GO" id="GO:0032259">
    <property type="term" value="P:methylation"/>
    <property type="evidence" value="ECO:0007669"/>
    <property type="project" value="UniProtKB-KW"/>
</dbReference>
<dbReference type="Proteomes" id="UP000186894">
    <property type="component" value="Unassembled WGS sequence"/>
</dbReference>
<evidence type="ECO:0000256" key="3">
    <source>
        <dbReference type="ARBA" id="ARBA00022603"/>
    </source>
</evidence>
<dbReference type="InterPro" id="IPR029063">
    <property type="entry name" value="SAM-dependent_MTases_sf"/>
</dbReference>
<protein>
    <recommendedName>
        <fullName evidence="2">site-specific DNA-methyltransferase (adenine-specific)</fullName>
        <ecNumber evidence="2">2.1.1.72</ecNumber>
    </recommendedName>
</protein>
<evidence type="ECO:0000313" key="8">
    <source>
        <dbReference type="Proteomes" id="UP000186894"/>
    </source>
</evidence>
<evidence type="ECO:0000256" key="4">
    <source>
        <dbReference type="ARBA" id="ARBA00022679"/>
    </source>
</evidence>
<keyword evidence="8" id="KW-1185">Reference proteome</keyword>
<dbReference type="GO" id="GO:0009007">
    <property type="term" value="F:site-specific DNA-methyltransferase (adenine-specific) activity"/>
    <property type="evidence" value="ECO:0007669"/>
    <property type="project" value="UniProtKB-EC"/>
</dbReference>
<feature type="domain" description="DNA methylase adenine-specific" evidence="6">
    <location>
        <begin position="309"/>
        <end position="605"/>
    </location>
</feature>
<dbReference type="STRING" id="1867956.BJF95_09815"/>
<comment type="catalytic activity">
    <reaction evidence="5">
        <text>a 2'-deoxyadenosine in DNA + S-adenosyl-L-methionine = an N(6)-methyl-2'-deoxyadenosine in DNA + S-adenosyl-L-homocysteine + H(+)</text>
        <dbReference type="Rhea" id="RHEA:15197"/>
        <dbReference type="Rhea" id="RHEA-COMP:12418"/>
        <dbReference type="Rhea" id="RHEA-COMP:12419"/>
        <dbReference type="ChEBI" id="CHEBI:15378"/>
        <dbReference type="ChEBI" id="CHEBI:57856"/>
        <dbReference type="ChEBI" id="CHEBI:59789"/>
        <dbReference type="ChEBI" id="CHEBI:90615"/>
        <dbReference type="ChEBI" id="CHEBI:90616"/>
        <dbReference type="EC" id="2.1.1.72"/>
    </reaction>
</comment>
<sequence length="982" mass="109592">MMTETPKPTIDTLAALLGYMEHRAYFRANDRTSDDRHGYLVRQAFDEFGIHSVFCIEDGFKPTRLKPIVYLVQADTEVDLRRIWRKVWSQGSVPFLLAVVDGDVFICPAFGPPPSDISRLSKPLGDSLPAGLGSLRRSGLLSCLTWKEFDLKVGSSIDNILVGSIEALNNRARVEFPHLKEHRDLLNSLIGKFLYTYVLIDRGILDKTWLERKASEINVPVSIVNAMVAPSSLVDCETDWTTAAVMGIFAAVDSEINGSVFLIDKKQQELVPDRLCHMVHRVIRGGDVLNEGTRQLSFLDVSFSALRTETISAIYERFVAVEDKNKRRNDGVYYTPPHLADHVLDRVEAVRPIDENSRVIDAAAGSGIFLVGAYRRLMERHAPAGGWSPIHVTLARKLMTDCIHGREKHPQAANVCRFSLYLTLLDYVGRAPIEVLSATAKELKFLPDLSENIIAIDAFDDTGDRRVFTHVIGNPPWSSTTGQKHRRNKEQLPTAVELSLLQFQNELKEKKLPVAHNRLAEHFVWLAKIRLAAPNAVVGLVLPARSFIGRASTRFARSVASELSLRWVGNLSHLRRKLFQGADAATCVVVAENRVPDRDGKVAVYRPLLPSLPLGKGREIWALVSSDADVEVMRVADFQQGPNGWFRPAVLGRLDRRLNEALTDWSSLTKRTFGDFLERSELEISRGGSRNETGIERAGENIVALSAADVRRVTSDFRGLFAGNVILVPRSMSGATYYSDPVAYPSTYNGIIPSAQQKAFAVDPNAKTFAMEPAVVNSIKAYLDSDILRYFWFLFGPTYLMDNARLERGDLLAFPCPFRDAEDYRFIELGRSADPNDVILTAMEAGSEFRSSFEEFRTFRKKFANGKMPKESLDLFKGGAEKPYLKRLRDELVAALPSRPDLAVSWAAVDEGRADVTVLFDRRFSQQKTTTDLNGKYLSSSVLFLQPDVAQIVVAKPRSRYAWTVEQAVSDAGAILAEIGNV</sequence>
<organism evidence="7 8">
    <name type="scientific">Rhizobium oryziradicis</name>
    <dbReference type="NCBI Taxonomy" id="1867956"/>
    <lineage>
        <taxon>Bacteria</taxon>
        <taxon>Pseudomonadati</taxon>
        <taxon>Pseudomonadota</taxon>
        <taxon>Alphaproteobacteria</taxon>
        <taxon>Hyphomicrobiales</taxon>
        <taxon>Rhizobiaceae</taxon>
        <taxon>Rhizobium/Agrobacterium group</taxon>
        <taxon>Rhizobium</taxon>
    </lineage>
</organism>
<dbReference type="EMBL" id="MKIM01000027">
    <property type="protein sequence ID" value="OLP44765.1"/>
    <property type="molecule type" value="Genomic_DNA"/>
</dbReference>
<comment type="similarity">
    <text evidence="1">Belongs to the N(4)/N(6)-methyltransferase family.</text>
</comment>
<evidence type="ECO:0000313" key="7">
    <source>
        <dbReference type="EMBL" id="OLP44765.1"/>
    </source>
</evidence>
<keyword evidence="4" id="KW-0808">Transferase</keyword>
<dbReference type="EC" id="2.1.1.72" evidence="2"/>
<keyword evidence="3" id="KW-0489">Methyltransferase</keyword>
<gene>
    <name evidence="7" type="ORF">BJF95_09815</name>
</gene>
<evidence type="ECO:0000259" key="6">
    <source>
        <dbReference type="Pfam" id="PF02384"/>
    </source>
</evidence>
<dbReference type="Gene3D" id="3.40.50.150">
    <property type="entry name" value="Vaccinia Virus protein VP39"/>
    <property type="match status" value="1"/>
</dbReference>